<gene>
    <name evidence="1" type="ORF">TSA1_21840</name>
</gene>
<evidence type="ECO:0000313" key="2">
    <source>
        <dbReference type="Proteomes" id="UP000228930"/>
    </source>
</evidence>
<comment type="caution">
    <text evidence="1">The sequence shown here is derived from an EMBL/GenBank/DDBJ whole genome shotgun (WGS) entry which is preliminary data.</text>
</comment>
<proteinExistence type="predicted"/>
<name>A0A2M6UER7_9BRAD</name>
<dbReference type="AlphaFoldDB" id="A0A2M6UER7"/>
<dbReference type="EMBL" id="LFJC01000003">
    <property type="protein sequence ID" value="PIT03102.1"/>
    <property type="molecule type" value="Genomic_DNA"/>
</dbReference>
<reference evidence="1 2" key="1">
    <citation type="submission" date="2015-06" db="EMBL/GenBank/DDBJ databases">
        <title>Comparative genome analysis of nirS-carrying Bradyrhizobium sp. strains.</title>
        <authorList>
            <person name="Ishii S."/>
            <person name="Jang J."/>
            <person name="Nishizawa T."/>
            <person name="Senoo K."/>
        </authorList>
    </citation>
    <scope>NUCLEOTIDE SEQUENCE [LARGE SCALE GENOMIC DNA]</scope>
    <source>
        <strain evidence="1 2">TSA1</strain>
    </source>
</reference>
<organism evidence="1 2">
    <name type="scientific">Bradyrhizobium nitroreducens</name>
    <dbReference type="NCBI Taxonomy" id="709803"/>
    <lineage>
        <taxon>Bacteria</taxon>
        <taxon>Pseudomonadati</taxon>
        <taxon>Pseudomonadota</taxon>
        <taxon>Alphaproteobacteria</taxon>
        <taxon>Hyphomicrobiales</taxon>
        <taxon>Nitrobacteraceae</taxon>
        <taxon>Bradyrhizobium</taxon>
    </lineage>
</organism>
<keyword evidence="2" id="KW-1185">Reference proteome</keyword>
<protein>
    <submittedName>
        <fullName evidence="1">Uncharacterized protein</fullName>
    </submittedName>
</protein>
<sequence>MFGCPGEYGFPLYLFPGLFHFDIEFHISVHIPYIFHIQMRFGMSNVADPTTKALTTIIDALTPLSSEERHRTVGAAMIFLGETVVAPHRKNAEAGETGDKPSDDDDTDGQYSPFILKWMKQHSVSAEELDQVFHFGPENSFDLLHAPGKWKKEQTLNTYILTGLGHYLASSGDRSFDDVTARAFCERIGCYDQANHAAHLKSRGPEFTGEKGRGYGLTNPGIRRGAALVKEVSNSAST</sequence>
<accession>A0A2M6UER7</accession>
<dbReference type="Proteomes" id="UP000228930">
    <property type="component" value="Unassembled WGS sequence"/>
</dbReference>
<evidence type="ECO:0000313" key="1">
    <source>
        <dbReference type="EMBL" id="PIT03102.1"/>
    </source>
</evidence>